<evidence type="ECO:0008006" key="4">
    <source>
        <dbReference type="Google" id="ProtNLM"/>
    </source>
</evidence>
<dbReference type="PANTHER" id="PTHR13943:SF77">
    <property type="entry name" value="LRAT DOMAIN-CONTAINING PROTEIN"/>
    <property type="match status" value="1"/>
</dbReference>
<sequence length="1109" mass="125395">LCSIYRSYFYFLHRLYFFSLNDFIGWVVFLLCERASPSAIGDITEVKPELRMASSLQRQTRQSQPEQLQQSGVDEAEDELNTLLNEYHVVTEGDQELYNQHKDEGKVRLTLENMHKLKPGDVVELSYYKLLHFVVVEGVRTLPDTPADLIIIDAIHYGRPNLITPNRIIREKFSLRLNTEKCWLHVFPPASCYPSQTVLQRARSRLNEEEHNGISNNATMFALWCKVESTTHRPSCRVPIYLSNEHPTHTVNVGDHVDIECLVRKGDKIHAEITDVEQVLDDSYLVKIVTRKAAWIPYVHECEHVLTEPVSRVTSVPDQKEINLSDRTQFLDRVLYPVSEQSSLSFCSLLLSTEHQGDEWKRAALQGPEKKCEPRVLTGKQNPSLSKPGDIIHLNGVYRVVTDVRAVESGTRVRTVQYCPGPDSTDSGELMELKCRILKQEKRISLCVHNEVHQDCELYGGGREKPSYKATTVTDVKQIKKGCVVSLRNEYGFFKHAVVIETFSESDSSEETKTARLVENPNRTANAGDKDLADSPMPTALTVHASIETGSVQPRMSEEGAAVENDTGTKLVCNLMSFKLSLSVSTQLFQLKTHCMEIDIDEQSKQDVHLIDYNVETSRKYSPDKVVERALSRLGEREHDFLWNSDRDFAKWCSIEHGSNREQCRIDIERAKDLVNFGRGHIKFLKSPNLYTHDAIMRECSKFEDSDDIVKVRLYENNHQFKTVRKEDLVIGQQETVQRVNYDDLSLSKSIMPDSKVIDQLTNCTFLSADDDMHGWTGKEAKCGSKVTSHDFCHWLKCKRRNEGLSDIQKLFGTKLNGIKKAVTKLDKFGTLSSRPGESIFLEDAVAPSSLKQFDHIVLDRKVQGKVTRVHFILVEWDAESCTGVGVTYEAPAENVEMGFNEFNGFLRVTGPGQLKKVVHNTELDWEKIDAKFTDCRDARNYKLFFNNCEHFVNFLIYGRFTSLQLSDWALRATSACPSFAVSFFKGVGKFAKLVNRVIQFFADITPAVPDGKTFWSEGLGLLFIIGFSAVEAAILVFRKATTGMPEDEYLQRWKCLVSSLVSTVVGLFAAIFSGTTALLPLTGIAIASAGIGHLAPRVPAIVESRLKP</sequence>
<dbReference type="OrthoDB" id="421951at2759"/>
<proteinExistence type="predicted"/>
<keyword evidence="3" id="KW-1185">Reference proteome</keyword>
<feature type="transmembrane region" description="Helical" evidence="1">
    <location>
        <begin position="1050"/>
        <end position="1072"/>
    </location>
</feature>
<dbReference type="GO" id="GO:0005737">
    <property type="term" value="C:cytoplasm"/>
    <property type="evidence" value="ECO:0007669"/>
    <property type="project" value="TreeGrafter"/>
</dbReference>
<dbReference type="GO" id="GO:0004623">
    <property type="term" value="F:phospholipase A2 activity"/>
    <property type="evidence" value="ECO:0007669"/>
    <property type="project" value="TreeGrafter"/>
</dbReference>
<feature type="non-terminal residue" evidence="2">
    <location>
        <position position="1"/>
    </location>
</feature>
<reference evidence="2 3" key="1">
    <citation type="submission" date="2017-06" db="EMBL/GenBank/DDBJ databases">
        <title>A platform for efficient transgenesis in Macrostomum lignano, a flatworm model organism for stem cell research.</title>
        <authorList>
            <person name="Berezikov E."/>
        </authorList>
    </citation>
    <scope>NUCLEOTIDE SEQUENCE [LARGE SCALE GENOMIC DNA]</scope>
    <source>
        <strain evidence="2">DV1</strain>
        <tissue evidence="2">Whole organism</tissue>
    </source>
</reference>
<evidence type="ECO:0000256" key="1">
    <source>
        <dbReference type="SAM" id="Phobius"/>
    </source>
</evidence>
<name>A0A267GMR4_9PLAT</name>
<dbReference type="AlphaFoldDB" id="A0A267GMR4"/>
<dbReference type="EMBL" id="NIVC01000268">
    <property type="protein sequence ID" value="PAA86687.1"/>
    <property type="molecule type" value="Genomic_DNA"/>
</dbReference>
<feature type="transmembrane region" description="Helical" evidence="1">
    <location>
        <begin position="1019"/>
        <end position="1038"/>
    </location>
</feature>
<evidence type="ECO:0000313" key="2">
    <source>
        <dbReference type="EMBL" id="PAA86687.1"/>
    </source>
</evidence>
<dbReference type="Proteomes" id="UP000215902">
    <property type="component" value="Unassembled WGS sequence"/>
</dbReference>
<keyword evidence="1" id="KW-1133">Transmembrane helix</keyword>
<accession>A0A267GMR4</accession>
<dbReference type="InterPro" id="IPR051496">
    <property type="entry name" value="H-rev107_PLA/AT"/>
</dbReference>
<organism evidence="2 3">
    <name type="scientific">Macrostomum lignano</name>
    <dbReference type="NCBI Taxonomy" id="282301"/>
    <lineage>
        <taxon>Eukaryota</taxon>
        <taxon>Metazoa</taxon>
        <taxon>Spiralia</taxon>
        <taxon>Lophotrochozoa</taxon>
        <taxon>Platyhelminthes</taxon>
        <taxon>Rhabditophora</taxon>
        <taxon>Macrostomorpha</taxon>
        <taxon>Macrostomida</taxon>
        <taxon>Macrostomidae</taxon>
        <taxon>Macrostomum</taxon>
    </lineage>
</organism>
<dbReference type="PANTHER" id="PTHR13943">
    <property type="entry name" value="HRAS-LIKE SUPPRESSOR - RELATED"/>
    <property type="match status" value="1"/>
</dbReference>
<dbReference type="GO" id="GO:0016410">
    <property type="term" value="F:N-acyltransferase activity"/>
    <property type="evidence" value="ECO:0007669"/>
    <property type="project" value="TreeGrafter"/>
</dbReference>
<protein>
    <recommendedName>
        <fullName evidence="4">LRAT domain-containing protein</fullName>
    </recommendedName>
</protein>
<gene>
    <name evidence="2" type="ORF">BOX15_Mlig011640g1</name>
</gene>
<dbReference type="GO" id="GO:0008970">
    <property type="term" value="F:phospholipase A1 activity"/>
    <property type="evidence" value="ECO:0007669"/>
    <property type="project" value="TreeGrafter"/>
</dbReference>
<keyword evidence="1" id="KW-0812">Transmembrane</keyword>
<keyword evidence="1" id="KW-0472">Membrane</keyword>
<comment type="caution">
    <text evidence="2">The sequence shown here is derived from an EMBL/GenBank/DDBJ whole genome shotgun (WGS) entry which is preliminary data.</text>
</comment>
<dbReference type="Gene3D" id="3.90.1720.10">
    <property type="entry name" value="endopeptidase domain like (from Nostoc punctiforme)"/>
    <property type="match status" value="2"/>
</dbReference>
<evidence type="ECO:0000313" key="3">
    <source>
        <dbReference type="Proteomes" id="UP000215902"/>
    </source>
</evidence>
<dbReference type="GO" id="GO:0070292">
    <property type="term" value="P:N-acylphosphatidylethanolamine metabolic process"/>
    <property type="evidence" value="ECO:0007669"/>
    <property type="project" value="TreeGrafter"/>
</dbReference>